<feature type="domain" description="Endonuclease/exonuclease/phosphatase" evidence="2">
    <location>
        <begin position="774"/>
        <end position="882"/>
    </location>
</feature>
<evidence type="ECO:0000313" key="4">
    <source>
        <dbReference type="Proteomes" id="UP001235939"/>
    </source>
</evidence>
<evidence type="ECO:0000259" key="2">
    <source>
        <dbReference type="Pfam" id="PF14529"/>
    </source>
</evidence>
<sequence>MPQNEDSKLHHPPVIPNDRLTGQGGGIAIFIHKQYSYAPVHATTSSLEITGIYIKNKNGSNMNLYSCYKSPSIHLDQTDIYNILSTDTPTIITGDLNCKHPAWGSTTTNPSGRKLQNAIDVMDIQRRSITPLIKKCYQLYFGCKVGEQDKTWAPHHCCEICARRLTGWIKGERHMPFAVPMIWREPKDHSSDCYFCLTKTTDRREQQSDDTNFEAGASSEPHLLTQGDLNDLVRDLDLSKKQSELLGSRLKGWNLLHKGTKSNGSAWSCHDTEEWRLFVDSSKISLKGVLLHNGNKFPSVPVAHASNMKETYENMKLLLKKIEYERYGWKICSDLKVIALLPGLHLGYTKFCCFLFFTQGHKNIVNPPLIDSENIYLPPLHIKLGLMKNFVKAMDRNASGFAYLKQKCSSISDAKMKEGIFVGPQIRELLQDENFQNSLNKVEAAVWNSFKNVCKNFLGSVKVENYRDIVNDLLLSYKALGCNMSLKIHFLHSHLDFFQDNLGAVSDEHGERFHQNISSMEKRYQGSVCVVCGGPTFHYILAYDTCSCKDYLIKCVMKRYSISILKKNQIENVKKAEEFRKKASHNEVATTFPTLIVRTIRKQHNNYTRRVKGLNFTHHKVMRKLPKPNVNCPPCDLAASAVVQNNQGRVWTLGRGLHLKNSLQSPNAKLNVLQCNINGISTSKSKVKLDEILSLADSKGANIICLQETKLKPNHLFKVKGFKILRKDRPSADGGGGLLTLIKDLSFEEIDTPSTNHIELQALKIHLPNQRPLTIVNTYHPPQKPGPELDLVAHLLDPNILILGDFNSKHQSWGCSLNNTEGSILSTFIDDNNLTIVSHGPTYISHSYGTPQTLDLTMTSPSMQQFIKNSTLKSIGSDHLPLLTEISTSTSLPKSSQRLFWNYKKASWNSLKTLLDSLLSKIPPNSSLEDRWKNWKSAVLISAKQNIPRENRKFYIPGYREVLDLLKDEIEYRNQVYQDLIENNNTLLIRDYNHLAAKIKLKADQIKQNKWIELCSSIDPKTSDTKLWKPLHALNQDTPSHSSSNTFKDNSGNPLTDKYSIANHFAHHYSSTAKLNFNLQDKIIGRKSRLTRNLAKSKPSHNIFSKPFQEHELDEALSHLDPTKAPGPDNITGPMLKTSVPMPN</sequence>
<organism evidence="3 4">
    <name type="scientific">Cordylochernes scorpioides</name>
    <dbReference type="NCBI Taxonomy" id="51811"/>
    <lineage>
        <taxon>Eukaryota</taxon>
        <taxon>Metazoa</taxon>
        <taxon>Ecdysozoa</taxon>
        <taxon>Arthropoda</taxon>
        <taxon>Chelicerata</taxon>
        <taxon>Arachnida</taxon>
        <taxon>Pseudoscorpiones</taxon>
        <taxon>Cheliferoidea</taxon>
        <taxon>Chernetidae</taxon>
        <taxon>Cordylochernes</taxon>
    </lineage>
</organism>
<keyword evidence="4" id="KW-1185">Reference proteome</keyword>
<name>A0ABY6LX67_9ARAC</name>
<evidence type="ECO:0000313" key="3">
    <source>
        <dbReference type="EMBL" id="UYV84365.1"/>
    </source>
</evidence>
<dbReference type="Proteomes" id="UP001235939">
    <property type="component" value="Chromosome X"/>
</dbReference>
<accession>A0ABY6LX67</accession>
<proteinExistence type="predicted"/>
<reference evidence="3 4" key="1">
    <citation type="submission" date="2022-03" db="EMBL/GenBank/DDBJ databases">
        <title>A chromosomal length assembly of Cordylochernes scorpioides.</title>
        <authorList>
            <person name="Zeh D."/>
            <person name="Zeh J."/>
        </authorList>
    </citation>
    <scope>NUCLEOTIDE SEQUENCE [LARGE SCALE GENOMIC DNA]</scope>
    <source>
        <strain evidence="3">IN4F17</strain>
        <tissue evidence="3">Whole Body</tissue>
    </source>
</reference>
<protein>
    <recommendedName>
        <fullName evidence="2">Endonuclease/exonuclease/phosphatase domain-containing protein</fullName>
    </recommendedName>
</protein>
<feature type="region of interest" description="Disordered" evidence="1">
    <location>
        <begin position="1"/>
        <end position="20"/>
    </location>
</feature>
<gene>
    <name evidence="3" type="ORF">LAZ67_X001944</name>
</gene>
<dbReference type="PANTHER" id="PTHR46114">
    <property type="entry name" value="APPLE DOMAIN-CONTAINING PROTEIN"/>
    <property type="match status" value="1"/>
</dbReference>
<feature type="region of interest" description="Disordered" evidence="1">
    <location>
        <begin position="1120"/>
        <end position="1144"/>
    </location>
</feature>
<dbReference type="EMBL" id="CP092886">
    <property type="protein sequence ID" value="UYV84365.1"/>
    <property type="molecule type" value="Genomic_DNA"/>
</dbReference>
<dbReference type="PANTHER" id="PTHR46114:SF2">
    <property type="entry name" value="CULLIN N-TERMINAL DOMAIN-CONTAINING PROTEIN"/>
    <property type="match status" value="1"/>
</dbReference>
<dbReference type="InterPro" id="IPR036691">
    <property type="entry name" value="Endo/exonu/phosph_ase_sf"/>
</dbReference>
<dbReference type="SUPFAM" id="SSF56219">
    <property type="entry name" value="DNase I-like"/>
    <property type="match status" value="2"/>
</dbReference>
<dbReference type="Gene3D" id="3.60.10.10">
    <property type="entry name" value="Endonuclease/exonuclease/phosphatase"/>
    <property type="match status" value="2"/>
</dbReference>
<dbReference type="Pfam" id="PF14529">
    <property type="entry name" value="Exo_endo_phos_2"/>
    <property type="match status" value="2"/>
</dbReference>
<feature type="domain" description="Endonuclease/exonuclease/phosphatase" evidence="2">
    <location>
        <begin position="63"/>
        <end position="125"/>
    </location>
</feature>
<evidence type="ECO:0000256" key="1">
    <source>
        <dbReference type="SAM" id="MobiDB-lite"/>
    </source>
</evidence>
<dbReference type="InterPro" id="IPR005135">
    <property type="entry name" value="Endo/exonuclease/phosphatase"/>
</dbReference>